<dbReference type="PROSITE" id="PS51186">
    <property type="entry name" value="GNAT"/>
    <property type="match status" value="1"/>
</dbReference>
<keyword evidence="4" id="KW-1185">Reference proteome</keyword>
<dbReference type="InterPro" id="IPR000182">
    <property type="entry name" value="GNAT_dom"/>
</dbReference>
<organism evidence="3 4">
    <name type="scientific">Isoptericola cucumis</name>
    <dbReference type="NCBI Taxonomy" id="1776856"/>
    <lineage>
        <taxon>Bacteria</taxon>
        <taxon>Bacillati</taxon>
        <taxon>Actinomycetota</taxon>
        <taxon>Actinomycetes</taxon>
        <taxon>Micrococcales</taxon>
        <taxon>Promicromonosporaceae</taxon>
        <taxon>Isoptericola</taxon>
    </lineage>
</organism>
<feature type="region of interest" description="Disordered" evidence="1">
    <location>
        <begin position="61"/>
        <end position="118"/>
    </location>
</feature>
<reference evidence="4" key="1">
    <citation type="journal article" date="2019" name="Int. J. Syst. Evol. Microbiol.">
        <title>The Global Catalogue of Microorganisms (GCM) 10K type strain sequencing project: providing services to taxonomists for standard genome sequencing and annotation.</title>
        <authorList>
            <consortium name="The Broad Institute Genomics Platform"/>
            <consortium name="The Broad Institute Genome Sequencing Center for Infectious Disease"/>
            <person name="Wu L."/>
            <person name="Ma J."/>
        </authorList>
    </citation>
    <scope>NUCLEOTIDE SEQUENCE [LARGE SCALE GENOMIC DNA]</scope>
    <source>
        <strain evidence="4">CCM 8653</strain>
    </source>
</reference>
<dbReference type="Pfam" id="PF00583">
    <property type="entry name" value="Acetyltransf_1"/>
    <property type="match status" value="1"/>
</dbReference>
<accession>A0ABQ2B371</accession>
<dbReference type="Gene3D" id="3.40.630.30">
    <property type="match status" value="1"/>
</dbReference>
<dbReference type="EMBL" id="BMDG01000004">
    <property type="protein sequence ID" value="GGI06882.1"/>
    <property type="molecule type" value="Genomic_DNA"/>
</dbReference>
<dbReference type="InterPro" id="IPR016181">
    <property type="entry name" value="Acyl_CoA_acyltransferase"/>
</dbReference>
<dbReference type="CDD" id="cd04301">
    <property type="entry name" value="NAT_SF"/>
    <property type="match status" value="1"/>
</dbReference>
<comment type="caution">
    <text evidence="3">The sequence shown here is derived from an EMBL/GenBank/DDBJ whole genome shotgun (WGS) entry which is preliminary data.</text>
</comment>
<protein>
    <recommendedName>
        <fullName evidence="2">N-acetyltransferase domain-containing protein</fullName>
    </recommendedName>
</protein>
<sequence length="236" mass="25459">MTDLRVEPATADRFDDVAALLNPRGRDQACWCLHWRQPGGLPLGRREDHLRELCGRAPAPGLLAYLDEPGPDEPGPDEPGPDEPGPDEPGPDEPGPDEPGPDGPSAREGTPVGWVGCAPRTGALSLQRSRVLPRGDPGEWPTSWVVMCFVVRPGYRRRGVARALLRGAVEYARSQGGRVIEGFPVEPEPGRRVPVSAAFVGTVPLFESVGFDRVGDTAATSGRLPRWVLRRDLTDA</sequence>
<evidence type="ECO:0000259" key="2">
    <source>
        <dbReference type="PROSITE" id="PS51186"/>
    </source>
</evidence>
<dbReference type="SUPFAM" id="SSF55729">
    <property type="entry name" value="Acyl-CoA N-acyltransferases (Nat)"/>
    <property type="match status" value="1"/>
</dbReference>
<feature type="compositionally biased region" description="Acidic residues" evidence="1">
    <location>
        <begin position="69"/>
        <end position="100"/>
    </location>
</feature>
<evidence type="ECO:0000313" key="3">
    <source>
        <dbReference type="EMBL" id="GGI06882.1"/>
    </source>
</evidence>
<gene>
    <name evidence="3" type="ORF">GCM10007368_13380</name>
</gene>
<feature type="domain" description="N-acetyltransferase" evidence="2">
    <location>
        <begin position="48"/>
        <end position="236"/>
    </location>
</feature>
<evidence type="ECO:0000313" key="4">
    <source>
        <dbReference type="Proteomes" id="UP000632535"/>
    </source>
</evidence>
<name>A0ABQ2B371_9MICO</name>
<proteinExistence type="predicted"/>
<dbReference type="Proteomes" id="UP000632535">
    <property type="component" value="Unassembled WGS sequence"/>
</dbReference>
<evidence type="ECO:0000256" key="1">
    <source>
        <dbReference type="SAM" id="MobiDB-lite"/>
    </source>
</evidence>